<evidence type="ECO:0000313" key="5">
    <source>
        <dbReference type="Proteomes" id="UP000237771"/>
    </source>
</evidence>
<dbReference type="OrthoDB" id="826649at2"/>
<dbReference type="InterPro" id="IPR011051">
    <property type="entry name" value="RmlC_Cupin_sf"/>
</dbReference>
<dbReference type="Pfam" id="PF05523">
    <property type="entry name" value="FdtA"/>
    <property type="match status" value="1"/>
</dbReference>
<proteinExistence type="predicted"/>
<reference evidence="3" key="1">
    <citation type="submission" date="2016-11" db="EMBL/GenBank/DDBJ databases">
        <authorList>
            <person name="Jaros S."/>
            <person name="Januszkiewicz K."/>
            <person name="Wedrychowicz H."/>
        </authorList>
    </citation>
    <scope>NUCLEOTIDE SEQUENCE [LARGE SCALE GENOMIC DNA]</scope>
    <source>
        <strain evidence="3">DSM 19729</strain>
    </source>
</reference>
<name>A0A1M5SHT7_9FLAO</name>
<dbReference type="EMBL" id="PVUB01000010">
    <property type="protein sequence ID" value="PRZ20995.1"/>
    <property type="molecule type" value="Genomic_DNA"/>
</dbReference>
<dbReference type="RefSeq" id="WP_072945306.1">
    <property type="nucleotide sequence ID" value="NZ_FQWO01000012.1"/>
</dbReference>
<reference evidence="2 5" key="3">
    <citation type="submission" date="2018-03" db="EMBL/GenBank/DDBJ databases">
        <title>Genomic Encyclopedia of Archaeal and Bacterial Type Strains, Phase II (KMG-II): from individual species to whole genera.</title>
        <authorList>
            <person name="Goeker M."/>
        </authorList>
    </citation>
    <scope>NUCLEOTIDE SEQUENCE [LARGE SCALE GENOMIC DNA]</scope>
    <source>
        <strain evidence="2 5">DSM 17797</strain>
    </source>
</reference>
<dbReference type="InterPro" id="IPR014710">
    <property type="entry name" value="RmlC-like_jellyroll"/>
</dbReference>
<accession>A0A1M5SHT7</accession>
<dbReference type="AlphaFoldDB" id="A0A1M5SHT7"/>
<keyword evidence="5" id="KW-1185">Reference proteome</keyword>
<dbReference type="SUPFAM" id="SSF51182">
    <property type="entry name" value="RmlC-like cupins"/>
    <property type="match status" value="1"/>
</dbReference>
<organism evidence="3 4">
    <name type="scientific">Flavobacterium granuli</name>
    <dbReference type="NCBI Taxonomy" id="280093"/>
    <lineage>
        <taxon>Bacteria</taxon>
        <taxon>Pseudomonadati</taxon>
        <taxon>Bacteroidota</taxon>
        <taxon>Flavobacteriia</taxon>
        <taxon>Flavobacteriales</taxon>
        <taxon>Flavobacteriaceae</taxon>
        <taxon>Flavobacterium</taxon>
    </lineage>
</organism>
<dbReference type="STRING" id="280093.SAMN05443373_11210"/>
<evidence type="ECO:0000259" key="1">
    <source>
        <dbReference type="Pfam" id="PF05523"/>
    </source>
</evidence>
<feature type="domain" description="Sugar 3,4-ketoisomerase QdtA cupin" evidence="1">
    <location>
        <begin position="3"/>
        <end position="119"/>
    </location>
</feature>
<evidence type="ECO:0000313" key="2">
    <source>
        <dbReference type="EMBL" id="PRZ20995.1"/>
    </source>
</evidence>
<gene>
    <name evidence="2" type="ORF">BC624_11011</name>
    <name evidence="3" type="ORF">SAMN05443373_11210</name>
</gene>
<protein>
    <submittedName>
        <fullName evidence="3">dTDP-4-dehydrorhamnose 3,5-epimerase</fullName>
    </submittedName>
</protein>
<dbReference type="InterPro" id="IPR008894">
    <property type="entry name" value="QdtA_cupin_dom"/>
</dbReference>
<evidence type="ECO:0000313" key="4">
    <source>
        <dbReference type="Proteomes" id="UP000184384"/>
    </source>
</evidence>
<evidence type="ECO:0000313" key="3">
    <source>
        <dbReference type="EMBL" id="SHH38157.1"/>
    </source>
</evidence>
<dbReference type="Gene3D" id="2.60.120.10">
    <property type="entry name" value="Jelly Rolls"/>
    <property type="match status" value="1"/>
</dbReference>
<dbReference type="Proteomes" id="UP000184384">
    <property type="component" value="Unassembled WGS sequence"/>
</dbReference>
<reference evidence="4" key="2">
    <citation type="submission" date="2016-11" db="EMBL/GenBank/DDBJ databases">
        <authorList>
            <person name="Varghese N."/>
            <person name="Submissions S."/>
        </authorList>
    </citation>
    <scope>NUCLEOTIDE SEQUENCE [LARGE SCALE GENOMIC DNA]</scope>
    <source>
        <strain evidence="4">DSM 19729</strain>
    </source>
</reference>
<dbReference type="Proteomes" id="UP000237771">
    <property type="component" value="Unassembled WGS sequence"/>
</dbReference>
<sequence length="143" mass="16069">MKPKIIQGGSFSDHRGTISYVNDFSFAAIERFYIISNSDENPIRAWQGHKLDAKNFYCLSGSFKIHFVKIDNWEQPSKDLVVESIAVTASESKIVHIPAGYANAIQSLESDSKLMSFSTLPLSNVQEDDVRFDADYWVVGSEL</sequence>
<dbReference type="EMBL" id="FQWO01000012">
    <property type="protein sequence ID" value="SHH38157.1"/>
    <property type="molecule type" value="Genomic_DNA"/>
</dbReference>